<sequence length="73" mass="8338">MSNAPVKKSKVAPAPYAKKPAAKAPLNPLIEKTPKNFGVGQDVQPIKDLSRYVKWPEYVRLQRQRKILNQRLK</sequence>
<feature type="non-terminal residue" evidence="3">
    <location>
        <position position="73"/>
    </location>
</feature>
<dbReference type="GO" id="GO:0022625">
    <property type="term" value="C:cytosolic large ribosomal subunit"/>
    <property type="evidence" value="ECO:0007669"/>
    <property type="project" value="UniProtKB-UniRule"/>
</dbReference>
<keyword evidence="1 3" id="KW-0689">Ribosomal protein</keyword>
<comment type="function">
    <text evidence="1">Component of the ribosome.</text>
</comment>
<evidence type="ECO:0000256" key="1">
    <source>
        <dbReference type="RuleBase" id="RU367042"/>
    </source>
</evidence>
<dbReference type="AlphaFoldDB" id="A0A9P6SZG9"/>
<protein>
    <recommendedName>
        <fullName evidence="1">60S ribosomal protein L8</fullName>
    </recommendedName>
</protein>
<evidence type="ECO:0000256" key="2">
    <source>
        <dbReference type="SAM" id="MobiDB-lite"/>
    </source>
</evidence>
<keyword evidence="1" id="KW-0687">Ribonucleoprotein</keyword>
<comment type="similarity">
    <text evidence="1">Belongs to the eukaryotic ribosomal protein eL8 family.</text>
</comment>
<proteinExistence type="inferred from homology"/>
<evidence type="ECO:0000313" key="4">
    <source>
        <dbReference type="Proteomes" id="UP000703661"/>
    </source>
</evidence>
<feature type="compositionally biased region" description="Low complexity" evidence="2">
    <location>
        <begin position="1"/>
        <end position="25"/>
    </location>
</feature>
<feature type="region of interest" description="Disordered" evidence="2">
    <location>
        <begin position="1"/>
        <end position="28"/>
    </location>
</feature>
<accession>A0A9P6SZG9</accession>
<dbReference type="Proteomes" id="UP000703661">
    <property type="component" value="Unassembled WGS sequence"/>
</dbReference>
<name>A0A9P6SZG9_9FUNG</name>
<gene>
    <name evidence="3" type="primary">RPL8B_3</name>
    <name evidence="3" type="ORF">BGZ80_011622</name>
</gene>
<dbReference type="PRINTS" id="PR00882">
    <property type="entry name" value="RIBOSOMALL7A"/>
</dbReference>
<comment type="caution">
    <text evidence="3">The sequence shown here is derived from an EMBL/GenBank/DDBJ whole genome shotgun (WGS) entry which is preliminary data.</text>
</comment>
<reference evidence="3" key="1">
    <citation type="journal article" date="2020" name="Fungal Divers.">
        <title>Resolving the Mortierellaceae phylogeny through synthesis of multi-gene phylogenetics and phylogenomics.</title>
        <authorList>
            <person name="Vandepol N."/>
            <person name="Liber J."/>
            <person name="Desiro A."/>
            <person name="Na H."/>
            <person name="Kennedy M."/>
            <person name="Barry K."/>
            <person name="Grigoriev I.V."/>
            <person name="Miller A.N."/>
            <person name="O'Donnell K."/>
            <person name="Stajich J.E."/>
            <person name="Bonito G."/>
        </authorList>
    </citation>
    <scope>NUCLEOTIDE SEQUENCE</scope>
    <source>
        <strain evidence="3">NRRL 2769</strain>
    </source>
</reference>
<dbReference type="InterPro" id="IPR001921">
    <property type="entry name" value="Ribosomal_eL8_euk"/>
</dbReference>
<dbReference type="GO" id="GO:0003723">
    <property type="term" value="F:RNA binding"/>
    <property type="evidence" value="ECO:0007669"/>
    <property type="project" value="UniProtKB-UniRule"/>
</dbReference>
<dbReference type="EMBL" id="JAAAID010000957">
    <property type="protein sequence ID" value="KAG0012624.1"/>
    <property type="molecule type" value="Genomic_DNA"/>
</dbReference>
<organism evidence="3 4">
    <name type="scientific">Entomortierella chlamydospora</name>
    <dbReference type="NCBI Taxonomy" id="101097"/>
    <lineage>
        <taxon>Eukaryota</taxon>
        <taxon>Fungi</taxon>
        <taxon>Fungi incertae sedis</taxon>
        <taxon>Mucoromycota</taxon>
        <taxon>Mortierellomycotina</taxon>
        <taxon>Mortierellomycetes</taxon>
        <taxon>Mortierellales</taxon>
        <taxon>Mortierellaceae</taxon>
        <taxon>Entomortierella</taxon>
    </lineage>
</organism>
<keyword evidence="4" id="KW-1185">Reference proteome</keyword>
<evidence type="ECO:0000313" key="3">
    <source>
        <dbReference type="EMBL" id="KAG0012624.1"/>
    </source>
</evidence>